<keyword evidence="9" id="KW-0418">Kinase</keyword>
<dbReference type="InterPro" id="IPR033756">
    <property type="entry name" value="YlxH/NBP35"/>
</dbReference>
<evidence type="ECO:0000259" key="16">
    <source>
        <dbReference type="Pfam" id="PF02706"/>
    </source>
</evidence>
<keyword evidence="8" id="KW-0547">Nucleotide-binding</keyword>
<name>A0A939HHS9_9MICC</name>
<evidence type="ECO:0000256" key="7">
    <source>
        <dbReference type="ARBA" id="ARBA00022692"/>
    </source>
</evidence>
<dbReference type="FunFam" id="3.40.50.300:FF:000527">
    <property type="entry name" value="Tyrosine-protein kinase etk"/>
    <property type="match status" value="1"/>
</dbReference>
<dbReference type="NCBIfam" id="TIGR01007">
    <property type="entry name" value="eps_fam"/>
    <property type="match status" value="1"/>
</dbReference>
<evidence type="ECO:0000256" key="8">
    <source>
        <dbReference type="ARBA" id="ARBA00022741"/>
    </source>
</evidence>
<proteinExistence type="inferred from homology"/>
<evidence type="ECO:0000256" key="15">
    <source>
        <dbReference type="SAM" id="MobiDB-lite"/>
    </source>
</evidence>
<gene>
    <name evidence="17" type="ORF">J1902_06970</name>
</gene>
<dbReference type="InterPro" id="IPR003856">
    <property type="entry name" value="LPS_length_determ_N"/>
</dbReference>
<evidence type="ECO:0000313" key="17">
    <source>
        <dbReference type="EMBL" id="MBO1267725.1"/>
    </source>
</evidence>
<dbReference type="GO" id="GO:0004715">
    <property type="term" value="F:non-membrane spanning protein tyrosine kinase activity"/>
    <property type="evidence" value="ECO:0007669"/>
    <property type="project" value="UniProtKB-EC"/>
</dbReference>
<keyword evidence="11" id="KW-1133">Transmembrane helix</keyword>
<dbReference type="GO" id="GO:0005886">
    <property type="term" value="C:plasma membrane"/>
    <property type="evidence" value="ECO:0007669"/>
    <property type="project" value="UniProtKB-SubCell"/>
</dbReference>
<feature type="compositionally biased region" description="Low complexity" evidence="15">
    <location>
        <begin position="453"/>
        <end position="462"/>
    </location>
</feature>
<keyword evidence="5" id="KW-1003">Cell membrane</keyword>
<dbReference type="Pfam" id="PF02706">
    <property type="entry name" value="Wzz"/>
    <property type="match status" value="1"/>
</dbReference>
<evidence type="ECO:0000256" key="13">
    <source>
        <dbReference type="ARBA" id="ARBA00023137"/>
    </source>
</evidence>
<sequence length="502" mass="53082">MDLSDYLRILRRNWMLIVASTMLGLLVAGATSALSKPKYTAQAELFVAIQGTGSIQELQQGNTFSQARVQSYVKTVDSPVVLQPAIDSLGLSISAEELATRVKATTDANTVLIGISAVDNSSVQAAAIAQAVADSLIRAVDNLEKPKTGGSSPVSLSVITPAKAPSYPSAPNTRLNILLGLFLGLGAGLAASMLRATLDNRIRGESDLRRVTDAPLLGGISFDQDATKKPLLTQAAPQSPRAESFRQLRTNLQFANVSGRAKSVLVTSSVPTEGKSTTATNLAIALAQAGQSVCLVDADLRRPMINEYLGLDRSAGLTTALVGVADLNDLLQPWGDDSLYVLASGQIPPNPSELLGSPEMRHLIDRLEHAFDVVVIDAPPLLPVTDAAVLSQHVGGVVLVVGCQRLRQQDLEKSLGALEMVGSNVLGVVLNRLPAKGPDAYSYGYYSHDDSSSPRSSVDALSTSSRLSQPFDSDHRAVNVAVGPHLEERPASIFPGERIDRT</sequence>
<dbReference type="PANTHER" id="PTHR32309:SF13">
    <property type="entry name" value="FERRIC ENTEROBACTIN TRANSPORT PROTEIN FEPE"/>
    <property type="match status" value="1"/>
</dbReference>
<dbReference type="InterPro" id="IPR005702">
    <property type="entry name" value="Wzc-like_C"/>
</dbReference>
<evidence type="ECO:0000256" key="3">
    <source>
        <dbReference type="ARBA" id="ARBA00007316"/>
    </source>
</evidence>
<dbReference type="PANTHER" id="PTHR32309">
    <property type="entry name" value="TYROSINE-PROTEIN KINASE"/>
    <property type="match status" value="1"/>
</dbReference>
<evidence type="ECO:0000256" key="2">
    <source>
        <dbReference type="ARBA" id="ARBA00006683"/>
    </source>
</evidence>
<dbReference type="Proteomes" id="UP000664164">
    <property type="component" value="Unassembled WGS sequence"/>
</dbReference>
<dbReference type="InterPro" id="IPR050445">
    <property type="entry name" value="Bact_polysacc_biosynth/exp"/>
</dbReference>
<dbReference type="Pfam" id="PF10609">
    <property type="entry name" value="ParA"/>
    <property type="match status" value="1"/>
</dbReference>
<evidence type="ECO:0000256" key="14">
    <source>
        <dbReference type="ARBA" id="ARBA00051245"/>
    </source>
</evidence>
<dbReference type="InterPro" id="IPR027417">
    <property type="entry name" value="P-loop_NTPase"/>
</dbReference>
<keyword evidence="18" id="KW-1185">Reference proteome</keyword>
<evidence type="ECO:0000256" key="5">
    <source>
        <dbReference type="ARBA" id="ARBA00022475"/>
    </source>
</evidence>
<evidence type="ECO:0000256" key="1">
    <source>
        <dbReference type="ARBA" id="ARBA00004651"/>
    </source>
</evidence>
<dbReference type="SUPFAM" id="SSF52540">
    <property type="entry name" value="P-loop containing nucleoside triphosphate hydrolases"/>
    <property type="match status" value="1"/>
</dbReference>
<evidence type="ECO:0000256" key="10">
    <source>
        <dbReference type="ARBA" id="ARBA00022840"/>
    </source>
</evidence>
<dbReference type="AlphaFoldDB" id="A0A939HHS9"/>
<keyword evidence="7" id="KW-0812">Transmembrane</keyword>
<dbReference type="CDD" id="cd05387">
    <property type="entry name" value="BY-kinase"/>
    <property type="match status" value="1"/>
</dbReference>
<comment type="subcellular location">
    <subcellularLocation>
        <location evidence="1">Cell membrane</location>
        <topology evidence="1">Multi-pass membrane protein</topology>
    </subcellularLocation>
</comment>
<protein>
    <recommendedName>
        <fullName evidence="4">non-specific protein-tyrosine kinase</fullName>
        <ecNumber evidence="4">2.7.10.2</ecNumber>
    </recommendedName>
</protein>
<evidence type="ECO:0000256" key="4">
    <source>
        <dbReference type="ARBA" id="ARBA00011903"/>
    </source>
</evidence>
<comment type="similarity">
    <text evidence="3">Belongs to the CpsD/CapB family.</text>
</comment>
<evidence type="ECO:0000313" key="18">
    <source>
        <dbReference type="Proteomes" id="UP000664164"/>
    </source>
</evidence>
<keyword evidence="6 17" id="KW-0808">Transferase</keyword>
<organism evidence="17 18">
    <name type="scientific">Arthrobacter cavernae</name>
    <dbReference type="NCBI Taxonomy" id="2817681"/>
    <lineage>
        <taxon>Bacteria</taxon>
        <taxon>Bacillati</taxon>
        <taxon>Actinomycetota</taxon>
        <taxon>Actinomycetes</taxon>
        <taxon>Micrococcales</taxon>
        <taxon>Micrococcaceae</taxon>
        <taxon>Arthrobacter</taxon>
    </lineage>
</organism>
<comment type="similarity">
    <text evidence="2">Belongs to the CpsC/CapA family.</text>
</comment>
<dbReference type="GO" id="GO:0042802">
    <property type="term" value="F:identical protein binding"/>
    <property type="evidence" value="ECO:0007669"/>
    <property type="project" value="UniProtKB-ARBA"/>
</dbReference>
<keyword evidence="12" id="KW-0472">Membrane</keyword>
<comment type="catalytic activity">
    <reaction evidence="14">
        <text>L-tyrosyl-[protein] + ATP = O-phospho-L-tyrosyl-[protein] + ADP + H(+)</text>
        <dbReference type="Rhea" id="RHEA:10596"/>
        <dbReference type="Rhea" id="RHEA-COMP:10136"/>
        <dbReference type="Rhea" id="RHEA-COMP:20101"/>
        <dbReference type="ChEBI" id="CHEBI:15378"/>
        <dbReference type="ChEBI" id="CHEBI:30616"/>
        <dbReference type="ChEBI" id="CHEBI:46858"/>
        <dbReference type="ChEBI" id="CHEBI:61978"/>
        <dbReference type="ChEBI" id="CHEBI:456216"/>
        <dbReference type="EC" id="2.7.10.2"/>
    </reaction>
</comment>
<reference evidence="17" key="1">
    <citation type="submission" date="2021-03" db="EMBL/GenBank/DDBJ databases">
        <title>A new species, PO-11, isolated from a karst cave deposit.</title>
        <authorList>
            <person name="Zhaoxiaoyong W."/>
        </authorList>
    </citation>
    <scope>NUCLEOTIDE SEQUENCE</scope>
    <source>
        <strain evidence="17">PO-11</strain>
    </source>
</reference>
<feature type="domain" description="Polysaccharide chain length determinant N-terminal" evidence="16">
    <location>
        <begin position="1"/>
        <end position="89"/>
    </location>
</feature>
<dbReference type="Gene3D" id="3.40.50.300">
    <property type="entry name" value="P-loop containing nucleotide triphosphate hydrolases"/>
    <property type="match status" value="1"/>
</dbReference>
<evidence type="ECO:0000256" key="6">
    <source>
        <dbReference type="ARBA" id="ARBA00022679"/>
    </source>
</evidence>
<evidence type="ECO:0000256" key="11">
    <source>
        <dbReference type="ARBA" id="ARBA00022989"/>
    </source>
</evidence>
<dbReference type="GO" id="GO:0005524">
    <property type="term" value="F:ATP binding"/>
    <property type="evidence" value="ECO:0007669"/>
    <property type="project" value="UniProtKB-KW"/>
</dbReference>
<dbReference type="EMBL" id="JAFNLL010000012">
    <property type="protein sequence ID" value="MBO1267725.1"/>
    <property type="molecule type" value="Genomic_DNA"/>
</dbReference>
<keyword evidence="10" id="KW-0067">ATP-binding</keyword>
<feature type="region of interest" description="Disordered" evidence="15">
    <location>
        <begin position="448"/>
        <end position="470"/>
    </location>
</feature>
<evidence type="ECO:0000256" key="9">
    <source>
        <dbReference type="ARBA" id="ARBA00022777"/>
    </source>
</evidence>
<dbReference type="EC" id="2.7.10.2" evidence="4"/>
<comment type="caution">
    <text evidence="17">The sequence shown here is derived from an EMBL/GenBank/DDBJ whole genome shotgun (WGS) entry which is preliminary data.</text>
</comment>
<keyword evidence="13" id="KW-0829">Tyrosine-protein kinase</keyword>
<evidence type="ECO:0000256" key="12">
    <source>
        <dbReference type="ARBA" id="ARBA00023136"/>
    </source>
</evidence>
<accession>A0A939HHS9</accession>